<feature type="non-terminal residue" evidence="2">
    <location>
        <position position="1"/>
    </location>
</feature>
<comment type="caution">
    <text evidence="2">The sequence shown here is derived from an EMBL/GenBank/DDBJ whole genome shotgun (WGS) entry which is preliminary data.</text>
</comment>
<sequence>MVLHISNIEYVPFGIIIFNPSFLESDTGHYSAAIQLNNRWEVYDDLRPKPYELPGNNRAVIHCVCYLKFGNSPPTSSTLGRNDSQGSSTVEEDEEDFMCFEHSDESLYRLYHPLKK</sequence>
<protein>
    <submittedName>
        <fullName evidence="2">Uncharacterized protein</fullName>
    </submittedName>
</protein>
<accession>A0A9Q0RUB2</accession>
<evidence type="ECO:0000313" key="3">
    <source>
        <dbReference type="Proteomes" id="UP001151699"/>
    </source>
</evidence>
<evidence type="ECO:0000256" key="1">
    <source>
        <dbReference type="SAM" id="MobiDB-lite"/>
    </source>
</evidence>
<proteinExistence type="predicted"/>
<feature type="compositionally biased region" description="Polar residues" evidence="1">
    <location>
        <begin position="72"/>
        <end position="89"/>
    </location>
</feature>
<feature type="region of interest" description="Disordered" evidence="1">
    <location>
        <begin position="71"/>
        <end position="94"/>
    </location>
</feature>
<reference evidence="2" key="1">
    <citation type="submission" date="2022-07" db="EMBL/GenBank/DDBJ databases">
        <authorList>
            <person name="Trinca V."/>
            <person name="Uliana J.V.C."/>
            <person name="Torres T.T."/>
            <person name="Ward R.J."/>
            <person name="Monesi N."/>
        </authorList>
    </citation>
    <scope>NUCLEOTIDE SEQUENCE</scope>
    <source>
        <strain evidence="2">HSMRA1968</strain>
        <tissue evidence="2">Whole embryos</tissue>
    </source>
</reference>
<dbReference type="EMBL" id="WJQU01003251">
    <property type="protein sequence ID" value="KAJ6626442.1"/>
    <property type="molecule type" value="Genomic_DNA"/>
</dbReference>
<keyword evidence="3" id="KW-1185">Reference proteome</keyword>
<dbReference type="AlphaFoldDB" id="A0A9Q0RUB2"/>
<gene>
    <name evidence="2" type="ORF">Bhyg_17974</name>
</gene>
<name>A0A9Q0RUB2_9DIPT</name>
<dbReference type="Proteomes" id="UP001151699">
    <property type="component" value="Unassembled WGS sequence"/>
</dbReference>
<organism evidence="2 3">
    <name type="scientific">Pseudolycoriella hygida</name>
    <dbReference type="NCBI Taxonomy" id="35572"/>
    <lineage>
        <taxon>Eukaryota</taxon>
        <taxon>Metazoa</taxon>
        <taxon>Ecdysozoa</taxon>
        <taxon>Arthropoda</taxon>
        <taxon>Hexapoda</taxon>
        <taxon>Insecta</taxon>
        <taxon>Pterygota</taxon>
        <taxon>Neoptera</taxon>
        <taxon>Endopterygota</taxon>
        <taxon>Diptera</taxon>
        <taxon>Nematocera</taxon>
        <taxon>Sciaroidea</taxon>
        <taxon>Sciaridae</taxon>
        <taxon>Pseudolycoriella</taxon>
    </lineage>
</organism>
<evidence type="ECO:0000313" key="2">
    <source>
        <dbReference type="EMBL" id="KAJ6626442.1"/>
    </source>
</evidence>